<dbReference type="InterPro" id="IPR036291">
    <property type="entry name" value="NAD(P)-bd_dom_sf"/>
</dbReference>
<accession>A0A0S1AV55</accession>
<evidence type="ECO:0000313" key="3">
    <source>
        <dbReference type="Proteomes" id="UP000061010"/>
    </source>
</evidence>
<evidence type="ECO:0000259" key="1">
    <source>
        <dbReference type="Pfam" id="PF13460"/>
    </source>
</evidence>
<dbReference type="SUPFAM" id="SSF51735">
    <property type="entry name" value="NAD(P)-binding Rossmann-fold domains"/>
    <property type="match status" value="1"/>
</dbReference>
<reference evidence="2 3" key="1">
    <citation type="journal article" date="2015" name="Genome Announc.">
        <title>Complete Genome Sequencing of Stenotrophomonas acidaminiphila ZAC14D2_NAIMI4_2, a Multidrug-Resistant Strain Isolated from Sediments of a Polluted River in Mexico, Uncovers New Antibiotic Resistance Genes and a Novel Class-II Lasso Peptide Biosynthesis Gene Cluster.</title>
        <authorList>
            <person name="Vinuesa P."/>
            <person name="Ochoa-Sanchez L.E."/>
        </authorList>
    </citation>
    <scope>NUCLEOTIDE SEQUENCE [LARGE SCALE GENOMIC DNA]</scope>
    <source>
        <strain evidence="2 3">ZAC14D2_NAIMI4_2</strain>
    </source>
</reference>
<protein>
    <submittedName>
        <fullName evidence="2">NAD-dependent epimerase</fullName>
    </submittedName>
</protein>
<gene>
    <name evidence="2" type="ORF">AOT14_02280</name>
</gene>
<dbReference type="AlphaFoldDB" id="A0A0S1AV55"/>
<dbReference type="Proteomes" id="UP000061010">
    <property type="component" value="Chromosome"/>
</dbReference>
<dbReference type="PANTHER" id="PTHR15020">
    <property type="entry name" value="FLAVIN REDUCTASE-RELATED"/>
    <property type="match status" value="1"/>
</dbReference>
<dbReference type="Gene3D" id="3.40.50.720">
    <property type="entry name" value="NAD(P)-binding Rossmann-like Domain"/>
    <property type="match status" value="1"/>
</dbReference>
<dbReference type="Pfam" id="PF13460">
    <property type="entry name" value="NAD_binding_10"/>
    <property type="match status" value="1"/>
</dbReference>
<proteinExistence type="predicted"/>
<keyword evidence="3" id="KW-1185">Reference proteome</keyword>
<sequence>MVGASGATGRRVVRLMLRHGHHVIAMLRPGATPPPEQFHPRLTVEYASLLDLGPSQLAGYVRDCDAVVSCLGHTPTFAGIFGQPRRLVTTATARLCAAIGQSGQGQHTRLILMNSAGTLDPVEGEAHTLMERGLAGALRLLLPPYLDNVTAASYLRNEASKNDAGIEWAVVRPDSLHDGDSADGYAVHASPVRSAFFNPGKVSRINVARFICALASDEQAWRRWRRRMPVVYDR</sequence>
<evidence type="ECO:0000313" key="2">
    <source>
        <dbReference type="EMBL" id="ALJ26689.1"/>
    </source>
</evidence>
<dbReference type="PATRIC" id="fig|128780.6.peg.233"/>
<dbReference type="EMBL" id="CP012900">
    <property type="protein sequence ID" value="ALJ26689.1"/>
    <property type="molecule type" value="Genomic_DNA"/>
</dbReference>
<organism evidence="2 3">
    <name type="scientific">Stenotrophomonas acidaminiphila</name>
    <dbReference type="NCBI Taxonomy" id="128780"/>
    <lineage>
        <taxon>Bacteria</taxon>
        <taxon>Pseudomonadati</taxon>
        <taxon>Pseudomonadota</taxon>
        <taxon>Gammaproteobacteria</taxon>
        <taxon>Lysobacterales</taxon>
        <taxon>Lysobacteraceae</taxon>
        <taxon>Stenotrophomonas</taxon>
    </lineage>
</organism>
<dbReference type="PANTHER" id="PTHR15020:SF11">
    <property type="entry name" value="OS06G0360300 PROTEIN"/>
    <property type="match status" value="1"/>
</dbReference>
<dbReference type="KEGG" id="sacz:AOT14_02280"/>
<name>A0A0S1AV55_9GAMM</name>
<dbReference type="InterPro" id="IPR016040">
    <property type="entry name" value="NAD(P)-bd_dom"/>
</dbReference>
<feature type="domain" description="NAD(P)-binding" evidence="1">
    <location>
        <begin position="3"/>
        <end position="217"/>
    </location>
</feature>